<keyword evidence="6 9" id="KW-0547">Nucleotide-binding</keyword>
<dbReference type="EC" id="6.3.2.9" evidence="9 10"/>
<dbReference type="Proteomes" id="UP001202887">
    <property type="component" value="Unassembled WGS sequence"/>
</dbReference>
<proteinExistence type="inferred from homology"/>
<dbReference type="HAMAP" id="MF_00639">
    <property type="entry name" value="MurD"/>
    <property type="match status" value="1"/>
</dbReference>
<name>A0AAW5EVN5_NOVHA</name>
<dbReference type="PANTHER" id="PTHR43692:SF1">
    <property type="entry name" value="UDP-N-ACETYLMURAMOYLALANINE--D-GLUTAMATE LIGASE"/>
    <property type="match status" value="1"/>
</dbReference>
<dbReference type="InterPro" id="IPR013221">
    <property type="entry name" value="Mur_ligase_cen"/>
</dbReference>
<comment type="subcellular location">
    <subcellularLocation>
        <location evidence="1 9 10">Cytoplasm</location>
    </subcellularLocation>
</comment>
<evidence type="ECO:0000313" key="13">
    <source>
        <dbReference type="EMBL" id="MCJ8354821.1"/>
    </source>
</evidence>
<dbReference type="InterPro" id="IPR036615">
    <property type="entry name" value="Mur_ligase_C_dom_sf"/>
</dbReference>
<keyword evidence="4 9" id="KW-0436">Ligase</keyword>
<dbReference type="InterPro" id="IPR036565">
    <property type="entry name" value="Mur-like_cat_sf"/>
</dbReference>
<evidence type="ECO:0000256" key="9">
    <source>
        <dbReference type="HAMAP-Rule" id="MF_00639"/>
    </source>
</evidence>
<dbReference type="Pfam" id="PF02875">
    <property type="entry name" value="Mur_ligase_C"/>
    <property type="match status" value="1"/>
</dbReference>
<organism evidence="13 14">
    <name type="scientific">Novacetimonas hansenii</name>
    <name type="common">Komagataeibacter hansenii</name>
    <dbReference type="NCBI Taxonomy" id="436"/>
    <lineage>
        <taxon>Bacteria</taxon>
        <taxon>Pseudomonadati</taxon>
        <taxon>Pseudomonadota</taxon>
        <taxon>Alphaproteobacteria</taxon>
        <taxon>Acetobacterales</taxon>
        <taxon>Acetobacteraceae</taxon>
        <taxon>Novacetimonas</taxon>
    </lineage>
</organism>
<dbReference type="GO" id="GO:0004326">
    <property type="term" value="F:tetrahydrofolylpolyglutamate synthase activity"/>
    <property type="evidence" value="ECO:0007669"/>
    <property type="project" value="InterPro"/>
</dbReference>
<dbReference type="InterPro" id="IPR005762">
    <property type="entry name" value="MurD"/>
</dbReference>
<feature type="binding site" evidence="9">
    <location>
        <begin position="122"/>
        <end position="128"/>
    </location>
    <ligand>
        <name>ATP</name>
        <dbReference type="ChEBI" id="CHEBI:30616"/>
    </ligand>
</feature>
<dbReference type="InterPro" id="IPR018109">
    <property type="entry name" value="Folylpolyglutamate_synth_CS"/>
</dbReference>
<evidence type="ECO:0000256" key="2">
    <source>
        <dbReference type="ARBA" id="ARBA00004752"/>
    </source>
</evidence>
<dbReference type="Gene3D" id="3.40.1190.10">
    <property type="entry name" value="Mur-like, catalytic domain"/>
    <property type="match status" value="1"/>
</dbReference>
<dbReference type="AlphaFoldDB" id="A0AAW5EVN5"/>
<keyword evidence="5 9" id="KW-0132">Cell division</keyword>
<evidence type="ECO:0000259" key="12">
    <source>
        <dbReference type="Pfam" id="PF08245"/>
    </source>
</evidence>
<reference evidence="13" key="1">
    <citation type="journal article" date="2021" name="Polymers (Basel)">
        <title>Highly Stretchable Bacterial Cellulose Produced by Komagataeibacter hansenii SI1.</title>
        <authorList>
            <person name="Cielecka I."/>
            <person name="Ryngajllo M."/>
            <person name="Maniukiewicz W."/>
            <person name="Bielecki S."/>
        </authorList>
    </citation>
    <scope>NUCLEOTIDE SEQUENCE</scope>
    <source>
        <strain evidence="13">SI1</strain>
    </source>
</reference>
<dbReference type="Gene3D" id="3.40.50.720">
    <property type="entry name" value="NAD(P)-binding Rossmann-like Domain"/>
    <property type="match status" value="1"/>
</dbReference>
<dbReference type="SUPFAM" id="SSF51984">
    <property type="entry name" value="MurCD N-terminal domain"/>
    <property type="match status" value="1"/>
</dbReference>
<dbReference type="PROSITE" id="PS01011">
    <property type="entry name" value="FOLYLPOLYGLU_SYNT_1"/>
    <property type="match status" value="1"/>
</dbReference>
<sequence>MNTFPTDLFTGQHIAVLGLGRNGMAAARALGAMGARVQAWDDTLSGHAPPDAPAGVSFAPLVDMAGFDALVMSPGIPHILPAPHPVAAMARAAGVPIVSDAEFLFRAVRRAGSHTRFVGVTGTNGKSTTTVLLAHLLDHAGIPAIAGGNLGPAALSLPLLPDNGVYVLEMSSYMLERLDRMHFDAACLLNLTPDHLDRHGDMAGYSRAKLHIFDHQGAGDLAVLGDTLPDCARLTADLRARGIDVMVAGGGADAPDMSVHDGLLRDRTGVIADLAHAPSLPGAHNAENAATATAIALWLGCPRTIIGAAMASFDGLAHRQKTIGTIDGIRFIDDSKATNADAAARAMSCHERMIWIAGGIAKAGGIADLAPLFDRVAHAFLIGRDAPELAHTLREQGVAHTIVGTLDHAVPAALSAARTLHTPVVLLSPACASFDQFTGFEARGQHFAGLVSALAADAHAPRRDGA</sequence>
<evidence type="ECO:0000256" key="10">
    <source>
        <dbReference type="RuleBase" id="RU003664"/>
    </source>
</evidence>
<evidence type="ECO:0000256" key="6">
    <source>
        <dbReference type="ARBA" id="ARBA00022741"/>
    </source>
</evidence>
<dbReference type="RefSeq" id="WP_247067503.1">
    <property type="nucleotide sequence ID" value="NZ_CP094848.1"/>
</dbReference>
<dbReference type="InterPro" id="IPR004101">
    <property type="entry name" value="Mur_ligase_C"/>
</dbReference>
<keyword evidence="8 9" id="KW-0131">Cell cycle</keyword>
<evidence type="ECO:0000256" key="1">
    <source>
        <dbReference type="ARBA" id="ARBA00004496"/>
    </source>
</evidence>
<evidence type="ECO:0000256" key="7">
    <source>
        <dbReference type="ARBA" id="ARBA00022840"/>
    </source>
</evidence>
<dbReference type="NCBIfam" id="TIGR01087">
    <property type="entry name" value="murD"/>
    <property type="match status" value="1"/>
</dbReference>
<dbReference type="GO" id="GO:0051301">
    <property type="term" value="P:cell division"/>
    <property type="evidence" value="ECO:0007669"/>
    <property type="project" value="UniProtKB-KW"/>
</dbReference>
<keyword evidence="9 10" id="KW-0961">Cell wall biogenesis/degradation</keyword>
<comment type="catalytic activity">
    <reaction evidence="9 10">
        <text>UDP-N-acetyl-alpha-D-muramoyl-L-alanine + D-glutamate + ATP = UDP-N-acetyl-alpha-D-muramoyl-L-alanyl-D-glutamate + ADP + phosphate + H(+)</text>
        <dbReference type="Rhea" id="RHEA:16429"/>
        <dbReference type="ChEBI" id="CHEBI:15378"/>
        <dbReference type="ChEBI" id="CHEBI:29986"/>
        <dbReference type="ChEBI" id="CHEBI:30616"/>
        <dbReference type="ChEBI" id="CHEBI:43474"/>
        <dbReference type="ChEBI" id="CHEBI:83898"/>
        <dbReference type="ChEBI" id="CHEBI:83900"/>
        <dbReference type="ChEBI" id="CHEBI:456216"/>
        <dbReference type="EC" id="6.3.2.9"/>
    </reaction>
</comment>
<dbReference type="SUPFAM" id="SSF53623">
    <property type="entry name" value="MurD-like peptide ligases, catalytic domain"/>
    <property type="match status" value="1"/>
</dbReference>
<dbReference type="GO" id="GO:0005524">
    <property type="term" value="F:ATP binding"/>
    <property type="evidence" value="ECO:0007669"/>
    <property type="project" value="UniProtKB-UniRule"/>
</dbReference>
<keyword evidence="9 10" id="KW-0133">Cell shape</keyword>
<evidence type="ECO:0000256" key="4">
    <source>
        <dbReference type="ARBA" id="ARBA00022598"/>
    </source>
</evidence>
<dbReference type="GO" id="GO:0009252">
    <property type="term" value="P:peptidoglycan biosynthetic process"/>
    <property type="evidence" value="ECO:0007669"/>
    <property type="project" value="UniProtKB-UniRule"/>
</dbReference>
<reference evidence="13" key="2">
    <citation type="submission" date="2022-03" db="EMBL/GenBank/DDBJ databases">
        <authorList>
            <person name="Ryngajllo M."/>
            <person name="Jacek P."/>
            <person name="Kubiak K."/>
        </authorList>
    </citation>
    <scope>NUCLEOTIDE SEQUENCE</scope>
    <source>
        <strain evidence="13">SI1</strain>
    </source>
</reference>
<dbReference type="Pfam" id="PF08245">
    <property type="entry name" value="Mur_ligase_M"/>
    <property type="match status" value="1"/>
</dbReference>
<keyword evidence="9 10" id="KW-0573">Peptidoglycan synthesis</keyword>
<dbReference type="GO" id="GO:0008360">
    <property type="term" value="P:regulation of cell shape"/>
    <property type="evidence" value="ECO:0007669"/>
    <property type="project" value="UniProtKB-KW"/>
</dbReference>
<dbReference type="EMBL" id="JAIBCX010000038">
    <property type="protein sequence ID" value="MCJ8354821.1"/>
    <property type="molecule type" value="Genomic_DNA"/>
</dbReference>
<comment type="pathway">
    <text evidence="2 9 10">Cell wall biogenesis; peptidoglycan biosynthesis.</text>
</comment>
<feature type="domain" description="Mur ligase central" evidence="12">
    <location>
        <begin position="120"/>
        <end position="296"/>
    </location>
</feature>
<comment type="function">
    <text evidence="9 10">Cell wall formation. Catalyzes the addition of glutamate to the nucleotide precursor UDP-N-acetylmuramoyl-L-alanine (UMA).</text>
</comment>
<comment type="caution">
    <text evidence="13">The sequence shown here is derived from an EMBL/GenBank/DDBJ whole genome shotgun (WGS) entry which is preliminary data.</text>
</comment>
<dbReference type="GO" id="GO:0071555">
    <property type="term" value="P:cell wall organization"/>
    <property type="evidence" value="ECO:0007669"/>
    <property type="project" value="UniProtKB-KW"/>
</dbReference>
<accession>A0AAW5EVN5</accession>
<dbReference type="GO" id="GO:0008764">
    <property type="term" value="F:UDP-N-acetylmuramoylalanine-D-glutamate ligase activity"/>
    <property type="evidence" value="ECO:0007669"/>
    <property type="project" value="UniProtKB-UniRule"/>
</dbReference>
<dbReference type="Gene3D" id="3.90.190.20">
    <property type="entry name" value="Mur ligase, C-terminal domain"/>
    <property type="match status" value="1"/>
</dbReference>
<keyword evidence="3 9" id="KW-0963">Cytoplasm</keyword>
<dbReference type="SUPFAM" id="SSF53244">
    <property type="entry name" value="MurD-like peptide ligases, peptide-binding domain"/>
    <property type="match status" value="1"/>
</dbReference>
<evidence type="ECO:0000259" key="11">
    <source>
        <dbReference type="Pfam" id="PF02875"/>
    </source>
</evidence>
<dbReference type="GO" id="GO:0005737">
    <property type="term" value="C:cytoplasm"/>
    <property type="evidence" value="ECO:0007669"/>
    <property type="project" value="UniProtKB-SubCell"/>
</dbReference>
<keyword evidence="7 9" id="KW-0067">ATP-binding</keyword>
<feature type="domain" description="Mur ligase C-terminal" evidence="11">
    <location>
        <begin position="318"/>
        <end position="431"/>
    </location>
</feature>
<comment type="similarity">
    <text evidence="9">Belongs to the MurCDEF family.</text>
</comment>
<evidence type="ECO:0000256" key="5">
    <source>
        <dbReference type="ARBA" id="ARBA00022618"/>
    </source>
</evidence>
<evidence type="ECO:0000256" key="3">
    <source>
        <dbReference type="ARBA" id="ARBA00022490"/>
    </source>
</evidence>
<evidence type="ECO:0000256" key="8">
    <source>
        <dbReference type="ARBA" id="ARBA00023306"/>
    </source>
</evidence>
<protein>
    <recommendedName>
        <fullName evidence="9 10">UDP-N-acetylmuramoylalanine--D-glutamate ligase</fullName>
        <ecNumber evidence="9 10">6.3.2.9</ecNumber>
    </recommendedName>
    <alternativeName>
        <fullName evidence="9">D-glutamic acid-adding enzyme</fullName>
    </alternativeName>
    <alternativeName>
        <fullName evidence="9">UDP-N-acetylmuramoyl-L-alanyl-D-glutamate synthetase</fullName>
    </alternativeName>
</protein>
<gene>
    <name evidence="9 13" type="primary">murD</name>
    <name evidence="13" type="ORF">K1W68_12625</name>
</gene>
<evidence type="ECO:0000313" key="14">
    <source>
        <dbReference type="Proteomes" id="UP001202887"/>
    </source>
</evidence>
<dbReference type="PANTHER" id="PTHR43692">
    <property type="entry name" value="UDP-N-ACETYLMURAMOYLALANINE--D-GLUTAMATE LIGASE"/>
    <property type="match status" value="1"/>
</dbReference>